<dbReference type="EMBL" id="WEGI01000003">
    <property type="protein sequence ID" value="MQY26300.1"/>
    <property type="molecule type" value="Genomic_DNA"/>
</dbReference>
<evidence type="ECO:0000313" key="2">
    <source>
        <dbReference type="Proteomes" id="UP000431401"/>
    </source>
</evidence>
<organism evidence="1 2">
    <name type="scientific">Nocardia aurantia</name>
    <dbReference type="NCBI Taxonomy" id="2585199"/>
    <lineage>
        <taxon>Bacteria</taxon>
        <taxon>Bacillati</taxon>
        <taxon>Actinomycetota</taxon>
        <taxon>Actinomycetes</taxon>
        <taxon>Mycobacteriales</taxon>
        <taxon>Nocardiaceae</taxon>
        <taxon>Nocardia</taxon>
    </lineage>
</organism>
<reference evidence="1 2" key="1">
    <citation type="submission" date="2019-10" db="EMBL/GenBank/DDBJ databases">
        <title>Nocardia macrotermitis sp. nov. and Nocardia aurantia sp. nov., isolated from the gut of fungus growing-termite Macrotermes natalensis.</title>
        <authorList>
            <person name="Benndorf R."/>
            <person name="Schwitalla J."/>
            <person name="Martin K."/>
            <person name="De Beer W."/>
            <person name="Kaster A.-K."/>
            <person name="Vollmers J."/>
            <person name="Poulsen M."/>
            <person name="Beemelmanns C."/>
        </authorList>
    </citation>
    <scope>NUCLEOTIDE SEQUENCE [LARGE SCALE GENOMIC DNA]</scope>
    <source>
        <strain evidence="1 2">RB56</strain>
    </source>
</reference>
<comment type="caution">
    <text evidence="1">The sequence shown here is derived from an EMBL/GenBank/DDBJ whole genome shotgun (WGS) entry which is preliminary data.</text>
</comment>
<keyword evidence="2" id="KW-1185">Reference proteome</keyword>
<sequence>MTATQPAQCATGLLRIVGTAGVLPALITDLPALPAGEALG</sequence>
<protein>
    <submittedName>
        <fullName evidence="1">Uncharacterized protein</fullName>
    </submittedName>
</protein>
<dbReference type="RefSeq" id="WP_264767003.1">
    <property type="nucleotide sequence ID" value="NZ_WEGI01000003.1"/>
</dbReference>
<dbReference type="AlphaFoldDB" id="A0A7K0DKI2"/>
<accession>A0A7K0DKI2</accession>
<gene>
    <name evidence="1" type="ORF">NRB56_18630</name>
</gene>
<evidence type="ECO:0000313" key="1">
    <source>
        <dbReference type="EMBL" id="MQY26300.1"/>
    </source>
</evidence>
<name>A0A7K0DKI2_9NOCA</name>
<dbReference type="Proteomes" id="UP000431401">
    <property type="component" value="Unassembled WGS sequence"/>
</dbReference>
<proteinExistence type="predicted"/>